<feature type="domain" description="DUF58" evidence="3">
    <location>
        <begin position="186"/>
        <end position="265"/>
    </location>
</feature>
<evidence type="ECO:0000256" key="1">
    <source>
        <dbReference type="SAM" id="MobiDB-lite"/>
    </source>
</evidence>
<comment type="caution">
    <text evidence="4">The sequence shown here is derived from an EMBL/GenBank/DDBJ whole genome shotgun (WGS) entry which is preliminary data.</text>
</comment>
<sequence>MLRVLPTRRGLALLAVAVTGVAMSVTFGARSLDAVVLPAFVALVAAGVQLFLLDPPRAERTPPPPATPGSTGTVGLSFRTDTPVTAVVRDHLPSGVDGDAEATVLVGGDPVEYAVTYRERGEHALGPAAVSARDVLGLARRTFVTEDRDAVLVYPRVFYPSTAVSERLRGLAAPDEGAERGAFDHLREYARGDSLRDVHWKSSAKREDLVVQEFADDDDQRTVTMVADAAPGRADAMAEAAATVGYALLDEGVAVSLTTPAGQLLLTPGDTDRLLAHLARVGDGDVGVEADVAVRADEDTVTVRVDGTVRPFDPGRRRPVGGDATARTDDGTRAAVPSPSRSPEVRA</sequence>
<evidence type="ECO:0000256" key="2">
    <source>
        <dbReference type="SAM" id="Phobius"/>
    </source>
</evidence>
<accession>A0ABD5ZUQ8</accession>
<dbReference type="GeneID" id="96952354"/>
<dbReference type="InterPro" id="IPR002881">
    <property type="entry name" value="DUF58"/>
</dbReference>
<keyword evidence="2" id="KW-0812">Transmembrane</keyword>
<dbReference type="Proteomes" id="UP001596434">
    <property type="component" value="Unassembled WGS sequence"/>
</dbReference>
<protein>
    <submittedName>
        <fullName evidence="4">DUF58 domain-containing protein</fullName>
    </submittedName>
</protein>
<reference evidence="4 5" key="1">
    <citation type="journal article" date="2019" name="Int. J. Syst. Evol. Microbiol.">
        <title>The Global Catalogue of Microorganisms (GCM) 10K type strain sequencing project: providing services to taxonomists for standard genome sequencing and annotation.</title>
        <authorList>
            <consortium name="The Broad Institute Genomics Platform"/>
            <consortium name="The Broad Institute Genome Sequencing Center for Infectious Disease"/>
            <person name="Wu L."/>
            <person name="Ma J."/>
        </authorList>
    </citation>
    <scope>NUCLEOTIDE SEQUENCE [LARGE SCALE GENOMIC DNA]</scope>
    <source>
        <strain evidence="4 5">GX21</strain>
    </source>
</reference>
<feature type="region of interest" description="Disordered" evidence="1">
    <location>
        <begin position="307"/>
        <end position="347"/>
    </location>
</feature>
<evidence type="ECO:0000259" key="3">
    <source>
        <dbReference type="Pfam" id="PF01882"/>
    </source>
</evidence>
<keyword evidence="2" id="KW-0472">Membrane</keyword>
<dbReference type="PANTHER" id="PTHR34351:SF1">
    <property type="entry name" value="SLR1927 PROTEIN"/>
    <property type="match status" value="1"/>
</dbReference>
<proteinExistence type="predicted"/>
<feature type="transmembrane region" description="Helical" evidence="2">
    <location>
        <begin position="34"/>
        <end position="53"/>
    </location>
</feature>
<dbReference type="Pfam" id="PF01882">
    <property type="entry name" value="DUF58"/>
    <property type="match status" value="1"/>
</dbReference>
<dbReference type="EMBL" id="JBHTAT010000001">
    <property type="protein sequence ID" value="MFC7254060.1"/>
    <property type="molecule type" value="Genomic_DNA"/>
</dbReference>
<dbReference type="PANTHER" id="PTHR34351">
    <property type="entry name" value="SLR1927 PROTEIN-RELATED"/>
    <property type="match status" value="1"/>
</dbReference>
<evidence type="ECO:0000313" key="4">
    <source>
        <dbReference type="EMBL" id="MFC7254060.1"/>
    </source>
</evidence>
<gene>
    <name evidence="4" type="ORF">ACFQKE_01845</name>
</gene>
<keyword evidence="5" id="KW-1185">Reference proteome</keyword>
<organism evidence="4 5">
    <name type="scientific">Haloplanus litoreus</name>
    <dbReference type="NCBI Taxonomy" id="767515"/>
    <lineage>
        <taxon>Archaea</taxon>
        <taxon>Methanobacteriati</taxon>
        <taxon>Methanobacteriota</taxon>
        <taxon>Stenosarchaea group</taxon>
        <taxon>Halobacteria</taxon>
        <taxon>Halobacteriales</taxon>
        <taxon>Haloferacaceae</taxon>
        <taxon>Haloplanus</taxon>
    </lineage>
</organism>
<evidence type="ECO:0000313" key="5">
    <source>
        <dbReference type="Proteomes" id="UP001596434"/>
    </source>
</evidence>
<feature type="region of interest" description="Disordered" evidence="1">
    <location>
        <begin position="56"/>
        <end position="75"/>
    </location>
</feature>
<name>A0ABD5ZUQ8_9EURY</name>
<dbReference type="AlphaFoldDB" id="A0ABD5ZUQ8"/>
<keyword evidence="2" id="KW-1133">Transmembrane helix</keyword>
<dbReference type="RefSeq" id="WP_379702253.1">
    <property type="nucleotide sequence ID" value="NZ_JBHTAT010000001.1"/>
</dbReference>